<dbReference type="EMBL" id="KB456265">
    <property type="protein sequence ID" value="EMF11879.1"/>
    <property type="molecule type" value="Genomic_DNA"/>
</dbReference>
<dbReference type="AlphaFoldDB" id="N1QHF5"/>
<dbReference type="PROSITE" id="PS51186">
    <property type="entry name" value="GNAT"/>
    <property type="match status" value="1"/>
</dbReference>
<dbReference type="RefSeq" id="XP_016760000.1">
    <property type="nucleotide sequence ID" value="XM_016901375.1"/>
</dbReference>
<keyword evidence="2" id="KW-0012">Acyltransferase</keyword>
<accession>N1QHF5</accession>
<keyword evidence="2" id="KW-0808">Transferase</keyword>
<sequence length="172" mass="19425">MNITTERLLLRPVQHDDLDGFHRLQADPQVTQWTKQGPCKTLERSEQMLDDLLVLVNISPPDQPILIHAITILLSSELVGLVGTFRPREIGFSLLPSHWGKGYAQEATRDFCTWYVKAFPAQTLFAKVNADNAASIKCLRRCGFSPATEMELSSDDAFSKDTERVTWLLRVP</sequence>
<dbReference type="HOGENOM" id="CLU_013985_3_1_1"/>
<organism evidence="2 3">
    <name type="scientific">Sphaerulina musiva (strain SO2202)</name>
    <name type="common">Poplar stem canker fungus</name>
    <name type="synonym">Septoria musiva</name>
    <dbReference type="NCBI Taxonomy" id="692275"/>
    <lineage>
        <taxon>Eukaryota</taxon>
        <taxon>Fungi</taxon>
        <taxon>Dikarya</taxon>
        <taxon>Ascomycota</taxon>
        <taxon>Pezizomycotina</taxon>
        <taxon>Dothideomycetes</taxon>
        <taxon>Dothideomycetidae</taxon>
        <taxon>Mycosphaerellales</taxon>
        <taxon>Mycosphaerellaceae</taxon>
        <taxon>Sphaerulina</taxon>
    </lineage>
</organism>
<evidence type="ECO:0000313" key="3">
    <source>
        <dbReference type="Proteomes" id="UP000016931"/>
    </source>
</evidence>
<evidence type="ECO:0000259" key="1">
    <source>
        <dbReference type="PROSITE" id="PS51186"/>
    </source>
</evidence>
<gene>
    <name evidence="2" type="ORF">SEPMUDRAFT_117841</name>
</gene>
<dbReference type="PANTHER" id="PTHR43792:SF1">
    <property type="entry name" value="N-ACETYLTRANSFERASE DOMAIN-CONTAINING PROTEIN"/>
    <property type="match status" value="1"/>
</dbReference>
<dbReference type="GeneID" id="27898512"/>
<dbReference type="GO" id="GO:0016747">
    <property type="term" value="F:acyltransferase activity, transferring groups other than amino-acyl groups"/>
    <property type="evidence" value="ECO:0007669"/>
    <property type="project" value="InterPro"/>
</dbReference>
<feature type="domain" description="N-acetyltransferase" evidence="1">
    <location>
        <begin position="8"/>
        <end position="172"/>
    </location>
</feature>
<reference evidence="2 3" key="1">
    <citation type="journal article" date="2012" name="PLoS Pathog.">
        <title>Diverse lifestyles and strategies of plant pathogenesis encoded in the genomes of eighteen Dothideomycetes fungi.</title>
        <authorList>
            <person name="Ohm R.A."/>
            <person name="Feau N."/>
            <person name="Henrissat B."/>
            <person name="Schoch C.L."/>
            <person name="Horwitz B.A."/>
            <person name="Barry K.W."/>
            <person name="Condon B.J."/>
            <person name="Copeland A.C."/>
            <person name="Dhillon B."/>
            <person name="Glaser F."/>
            <person name="Hesse C.N."/>
            <person name="Kosti I."/>
            <person name="LaButti K."/>
            <person name="Lindquist E.A."/>
            <person name="Lucas S."/>
            <person name="Salamov A.A."/>
            <person name="Bradshaw R.E."/>
            <person name="Ciuffetti L."/>
            <person name="Hamelin R.C."/>
            <person name="Kema G.H.J."/>
            <person name="Lawrence C."/>
            <person name="Scott J.A."/>
            <person name="Spatafora J.W."/>
            <person name="Turgeon B.G."/>
            <person name="de Wit P.J.G.M."/>
            <person name="Zhong S."/>
            <person name="Goodwin S.B."/>
            <person name="Grigoriev I.V."/>
        </authorList>
    </citation>
    <scope>NUCLEOTIDE SEQUENCE [LARGE SCALE GENOMIC DNA]</scope>
    <source>
        <strain evidence="2 3">SO2202</strain>
    </source>
</reference>
<keyword evidence="3" id="KW-1185">Reference proteome</keyword>
<dbReference type="SUPFAM" id="SSF55729">
    <property type="entry name" value="Acyl-CoA N-acyltransferases (Nat)"/>
    <property type="match status" value="1"/>
</dbReference>
<evidence type="ECO:0000313" key="2">
    <source>
        <dbReference type="EMBL" id="EMF11879.1"/>
    </source>
</evidence>
<dbReference type="InterPro" id="IPR016181">
    <property type="entry name" value="Acyl_CoA_acyltransferase"/>
</dbReference>
<dbReference type="InterPro" id="IPR051531">
    <property type="entry name" value="N-acetyltransferase"/>
</dbReference>
<dbReference type="Proteomes" id="UP000016931">
    <property type="component" value="Unassembled WGS sequence"/>
</dbReference>
<dbReference type="InterPro" id="IPR000182">
    <property type="entry name" value="GNAT_dom"/>
</dbReference>
<name>N1QHF5_SPHMS</name>
<protein>
    <submittedName>
        <fullName evidence="2">Acyl-CoA N-acyltransferase</fullName>
    </submittedName>
</protein>
<dbReference type="Gene3D" id="3.40.630.30">
    <property type="match status" value="1"/>
</dbReference>
<dbReference type="eggNOG" id="ENOG502RHDN">
    <property type="taxonomic scope" value="Eukaryota"/>
</dbReference>
<proteinExistence type="predicted"/>
<dbReference type="OMA" id="YAQEATR"/>
<dbReference type="PANTHER" id="PTHR43792">
    <property type="entry name" value="GNAT FAMILY, PUTATIVE (AFU_ORTHOLOGUE AFUA_3G00765)-RELATED-RELATED"/>
    <property type="match status" value="1"/>
</dbReference>
<dbReference type="STRING" id="692275.N1QHF5"/>
<dbReference type="Pfam" id="PF13302">
    <property type="entry name" value="Acetyltransf_3"/>
    <property type="match status" value="1"/>
</dbReference>
<dbReference type="OrthoDB" id="4072826at2759"/>